<dbReference type="Pfam" id="PF00534">
    <property type="entry name" value="Glycos_transf_1"/>
    <property type="match status" value="1"/>
</dbReference>
<dbReference type="AlphaFoldDB" id="A0A401XIX2"/>
<accession>A0A401XIX2</accession>
<evidence type="ECO:0000313" key="4">
    <source>
        <dbReference type="EMBL" id="GCD76969.1"/>
    </source>
</evidence>
<dbReference type="EMBL" id="BHZE01000003">
    <property type="protein sequence ID" value="GCD76969.1"/>
    <property type="molecule type" value="Genomic_DNA"/>
</dbReference>
<evidence type="ECO:0000256" key="1">
    <source>
        <dbReference type="ARBA" id="ARBA00022679"/>
    </source>
</evidence>
<evidence type="ECO:0000313" key="5">
    <source>
        <dbReference type="Proteomes" id="UP000286715"/>
    </source>
</evidence>
<keyword evidence="5" id="KW-1185">Reference proteome</keyword>
<dbReference type="Gene3D" id="3.40.50.2000">
    <property type="entry name" value="Glycogen Phosphorylase B"/>
    <property type="match status" value="2"/>
</dbReference>
<dbReference type="CDD" id="cd03809">
    <property type="entry name" value="GT4_MtfB-like"/>
    <property type="match status" value="1"/>
</dbReference>
<feature type="domain" description="Glycosyltransferase subfamily 4-like N-terminal" evidence="3">
    <location>
        <begin position="17"/>
        <end position="173"/>
    </location>
</feature>
<dbReference type="PANTHER" id="PTHR46401">
    <property type="entry name" value="GLYCOSYLTRANSFERASE WBBK-RELATED"/>
    <property type="match status" value="1"/>
</dbReference>
<dbReference type="SUPFAM" id="SSF53756">
    <property type="entry name" value="UDP-Glycosyltransferase/glycogen phosphorylase"/>
    <property type="match status" value="1"/>
</dbReference>
<protein>
    <submittedName>
        <fullName evidence="4">Glycosyl transferase</fullName>
    </submittedName>
</protein>
<gene>
    <name evidence="4" type="ORF">JCM31826_04510</name>
</gene>
<name>A0A401XIX2_9FLAO</name>
<dbReference type="OrthoDB" id="9801609at2"/>
<dbReference type="InterPro" id="IPR001296">
    <property type="entry name" value="Glyco_trans_1"/>
</dbReference>
<organism evidence="4 5">
    <name type="scientific">Thermaurantimonas aggregans</name>
    <dbReference type="NCBI Taxonomy" id="2173829"/>
    <lineage>
        <taxon>Bacteria</taxon>
        <taxon>Pseudomonadati</taxon>
        <taxon>Bacteroidota</taxon>
        <taxon>Flavobacteriia</taxon>
        <taxon>Flavobacteriales</taxon>
        <taxon>Schleiferiaceae</taxon>
        <taxon>Thermaurantimonas</taxon>
    </lineage>
</organism>
<dbReference type="Proteomes" id="UP000286715">
    <property type="component" value="Unassembled WGS sequence"/>
</dbReference>
<dbReference type="PANTHER" id="PTHR46401:SF2">
    <property type="entry name" value="GLYCOSYLTRANSFERASE WBBK-RELATED"/>
    <property type="match status" value="1"/>
</dbReference>
<sequence length="376" mass="43560">MRIAVNTRFLLPGRLEGIGWFTYNTLKVLTQRYPDVHFTFLFDRPWDEKFVFSTNITPVKLFPPARHPVLWYWYFEHSVHAYLQKHPHDIYLSPDGYLSLRHSSTPQIAVIHDINFEHHPEFVPPLVRRYYRHFFPRFAHKASRIATVSQWSKSDLVSTYGVEAEKIDVVYNGASEIFKPISEKEKQEVRLQVSEGKPYFIFIGAFNPRKNIEGLFRSFDLFCSRHTADFRLVVVGEKMHWTPQMEKTYHAMEHSDKVLFVGRKQGEELNQLLAAAEALWFVSHFEGFGIPVVEAFRAGVPVITSTATSLPEVGGEVALYCNSTDYEQIAQAMHTITSDSGLRQQLITKGMVRAREFTWQKTAERLWNTILAAIES</sequence>
<dbReference type="InterPro" id="IPR028098">
    <property type="entry name" value="Glyco_trans_4-like_N"/>
</dbReference>
<dbReference type="Pfam" id="PF13439">
    <property type="entry name" value="Glyco_transf_4"/>
    <property type="match status" value="1"/>
</dbReference>
<reference evidence="4 5" key="1">
    <citation type="submission" date="2018-11" db="EMBL/GenBank/DDBJ databases">
        <title>Schleiferia aggregans sp. nov., a moderately thermophilic heterotrophic bacterium isolated from microbial mats at a terrestrial hot spring.</title>
        <authorList>
            <person name="Iino T."/>
            <person name="Ohkuma M."/>
            <person name="Haruta S."/>
        </authorList>
    </citation>
    <scope>NUCLEOTIDE SEQUENCE [LARGE SCALE GENOMIC DNA]</scope>
    <source>
        <strain evidence="4 5">LA</strain>
    </source>
</reference>
<feature type="domain" description="Glycosyl transferase family 1" evidence="2">
    <location>
        <begin position="184"/>
        <end position="350"/>
    </location>
</feature>
<dbReference type="GO" id="GO:0009103">
    <property type="term" value="P:lipopolysaccharide biosynthetic process"/>
    <property type="evidence" value="ECO:0007669"/>
    <property type="project" value="TreeGrafter"/>
</dbReference>
<comment type="caution">
    <text evidence="4">The sequence shown here is derived from an EMBL/GenBank/DDBJ whole genome shotgun (WGS) entry which is preliminary data.</text>
</comment>
<dbReference type="RefSeq" id="WP_124397030.1">
    <property type="nucleotide sequence ID" value="NZ_BHZE01000003.1"/>
</dbReference>
<dbReference type="GO" id="GO:0016757">
    <property type="term" value="F:glycosyltransferase activity"/>
    <property type="evidence" value="ECO:0007669"/>
    <property type="project" value="InterPro"/>
</dbReference>
<evidence type="ECO:0000259" key="3">
    <source>
        <dbReference type="Pfam" id="PF13439"/>
    </source>
</evidence>
<keyword evidence="1 4" id="KW-0808">Transferase</keyword>
<proteinExistence type="predicted"/>
<evidence type="ECO:0000259" key="2">
    <source>
        <dbReference type="Pfam" id="PF00534"/>
    </source>
</evidence>